<evidence type="ECO:0000313" key="8">
    <source>
        <dbReference type="EMBL" id="QQR28499.1"/>
    </source>
</evidence>
<evidence type="ECO:0000256" key="4">
    <source>
        <dbReference type="PIRNR" id="PIRNR000446"/>
    </source>
</evidence>
<dbReference type="InterPro" id="IPR050858">
    <property type="entry name" value="Mal-CoA-ACP_Trans/PKS_FabD"/>
</dbReference>
<sequence>MGKIAFVFSGQGAQYPGMGQSLCEASAAAKAVFDMADSLRPGTSKQCFSGTAEELSVTKNTQPCLYCVDLAAARALEERGVHADYVAGFSLGEVAAAAFAGVFTDESGFKFVCRRAEAMQKAAVENPGSMAAVLKLSNEKVEELCGSFSKVWPVNYNCPGQLVVAGEPGQLKEFQELVKAEGGRAAPLAVSGGFHSPFMESAAGELAGYLSTVETGEPRLPLYANLNAKPYTAASARELLVNQVKSPVRWQETIESLAAEGVDTFLECGPGKTLCGLIKKTVKTAKVLQVQDQETLKAALSGLM</sequence>
<dbReference type="GO" id="GO:0006633">
    <property type="term" value="P:fatty acid biosynthetic process"/>
    <property type="evidence" value="ECO:0007669"/>
    <property type="project" value="TreeGrafter"/>
</dbReference>
<evidence type="ECO:0000313" key="10">
    <source>
        <dbReference type="Proteomes" id="UP000596035"/>
    </source>
</evidence>
<reference evidence="8 10" key="3">
    <citation type="submission" date="2020-11" db="EMBL/GenBank/DDBJ databases">
        <title>Closed and high quality bacterial genomes of the OMM12 community.</title>
        <authorList>
            <person name="Marbouty M."/>
            <person name="Lamy-Besnier Q."/>
            <person name="Debarbieux L."/>
            <person name="Koszul R."/>
        </authorList>
    </citation>
    <scope>NUCLEOTIDE SEQUENCE [LARGE SCALE GENOMIC DNA]</scope>
    <source>
        <strain evidence="8 10">KB18</strain>
    </source>
</reference>
<dbReference type="SUPFAM" id="SSF52151">
    <property type="entry name" value="FabD/lysophospholipase-like"/>
    <property type="match status" value="1"/>
</dbReference>
<dbReference type="Proteomes" id="UP000596035">
    <property type="component" value="Chromosome"/>
</dbReference>
<dbReference type="PANTHER" id="PTHR42681:SF1">
    <property type="entry name" value="MALONYL-COA-ACYL CARRIER PROTEIN TRANSACYLASE, MITOCHONDRIAL"/>
    <property type="match status" value="1"/>
</dbReference>
<dbReference type="GO" id="GO:0005829">
    <property type="term" value="C:cytosol"/>
    <property type="evidence" value="ECO:0007669"/>
    <property type="project" value="TreeGrafter"/>
</dbReference>
<dbReference type="PANTHER" id="PTHR42681">
    <property type="entry name" value="MALONYL-COA-ACYL CARRIER PROTEIN TRANSACYLASE, MITOCHONDRIAL"/>
    <property type="match status" value="1"/>
</dbReference>
<keyword evidence="1 4" id="KW-0808">Transferase</keyword>
<dbReference type="RefSeq" id="WP_066537228.1">
    <property type="nucleotide sequence ID" value="NZ_CP021422.1"/>
</dbReference>
<dbReference type="InterPro" id="IPR016036">
    <property type="entry name" value="Malonyl_transacylase_ACP-bd"/>
</dbReference>
<evidence type="ECO:0000313" key="9">
    <source>
        <dbReference type="Proteomes" id="UP000196710"/>
    </source>
</evidence>
<dbReference type="EMBL" id="CP065321">
    <property type="protein sequence ID" value="QQR28499.1"/>
    <property type="molecule type" value="Genomic_DNA"/>
</dbReference>
<dbReference type="SUPFAM" id="SSF55048">
    <property type="entry name" value="Probable ACP-binding domain of malonyl-CoA ACP transacylase"/>
    <property type="match status" value="1"/>
</dbReference>
<dbReference type="InterPro" id="IPR004410">
    <property type="entry name" value="Malonyl_CoA-ACP_transAc_FabD"/>
</dbReference>
<comment type="similarity">
    <text evidence="4">Belongs to the fabD family.</text>
</comment>
<dbReference type="PIRSF" id="PIRSF000446">
    <property type="entry name" value="Mct"/>
    <property type="match status" value="1"/>
</dbReference>
<dbReference type="GO" id="GO:0004314">
    <property type="term" value="F:[acyl-carrier-protein] S-malonyltransferase activity"/>
    <property type="evidence" value="ECO:0007669"/>
    <property type="project" value="UniProtKB-EC"/>
</dbReference>
<dbReference type="EC" id="2.3.1.39" evidence="4"/>
<accession>A0A1Z2XLA1</accession>
<evidence type="ECO:0000256" key="3">
    <source>
        <dbReference type="ARBA" id="ARBA00048462"/>
    </source>
</evidence>
<dbReference type="InterPro" id="IPR024925">
    <property type="entry name" value="Malonyl_CoA-ACP_transAc"/>
</dbReference>
<evidence type="ECO:0000256" key="1">
    <source>
        <dbReference type="ARBA" id="ARBA00022679"/>
    </source>
</evidence>
<dbReference type="Gene3D" id="3.40.366.10">
    <property type="entry name" value="Malonyl-Coenzyme A Acyl Carrier Protein, domain 2"/>
    <property type="match status" value="1"/>
</dbReference>
<evidence type="ECO:0000259" key="6">
    <source>
        <dbReference type="SMART" id="SM00827"/>
    </source>
</evidence>
<evidence type="ECO:0000313" key="7">
    <source>
        <dbReference type="EMBL" id="ASB39210.1"/>
    </source>
</evidence>
<feature type="active site" evidence="5">
    <location>
        <position position="195"/>
    </location>
</feature>
<dbReference type="InterPro" id="IPR016035">
    <property type="entry name" value="Acyl_Trfase/lysoPLipase"/>
</dbReference>
<evidence type="ECO:0000256" key="2">
    <source>
        <dbReference type="ARBA" id="ARBA00023315"/>
    </source>
</evidence>
<dbReference type="AlphaFoldDB" id="A0A1Z2XLA1"/>
<gene>
    <name evidence="8" type="primary">fabD</name>
    <name evidence="7" type="ORF">ADH66_00195</name>
    <name evidence="8" type="ORF">I5Q82_10190</name>
</gene>
<comment type="catalytic activity">
    <reaction evidence="3 4">
        <text>holo-[ACP] + malonyl-CoA = malonyl-[ACP] + CoA</text>
        <dbReference type="Rhea" id="RHEA:41792"/>
        <dbReference type="Rhea" id="RHEA-COMP:9623"/>
        <dbReference type="Rhea" id="RHEA-COMP:9685"/>
        <dbReference type="ChEBI" id="CHEBI:57287"/>
        <dbReference type="ChEBI" id="CHEBI:57384"/>
        <dbReference type="ChEBI" id="CHEBI:64479"/>
        <dbReference type="ChEBI" id="CHEBI:78449"/>
        <dbReference type="EC" id="2.3.1.39"/>
    </reaction>
</comment>
<evidence type="ECO:0000256" key="5">
    <source>
        <dbReference type="PIRSR" id="PIRSR000446-1"/>
    </source>
</evidence>
<reference evidence="7" key="1">
    <citation type="journal article" date="2017" name="Genome Announc.">
        <title>High-Quality Whole-Genome Sequences of the Oligo-Mouse-Microbiota Bacterial Community.</title>
        <authorList>
            <person name="Garzetti D."/>
            <person name="Brugiroux S."/>
            <person name="Bunk B."/>
            <person name="Pukall R."/>
            <person name="McCoy K.D."/>
            <person name="Macpherson A.J."/>
            <person name="Stecher B."/>
        </authorList>
    </citation>
    <scope>NUCLEOTIDE SEQUENCE</scope>
    <source>
        <strain evidence="7">KB18</strain>
    </source>
</reference>
<organism evidence="8 10">
    <name type="scientific">Acutalibacter muris</name>
    <dbReference type="NCBI Taxonomy" id="1796620"/>
    <lineage>
        <taxon>Bacteria</taxon>
        <taxon>Bacillati</taxon>
        <taxon>Bacillota</taxon>
        <taxon>Clostridia</taxon>
        <taxon>Eubacteriales</taxon>
        <taxon>Acutalibacteraceae</taxon>
        <taxon>Acutalibacter</taxon>
    </lineage>
</organism>
<dbReference type="Proteomes" id="UP000196710">
    <property type="component" value="Chromosome"/>
</dbReference>
<dbReference type="NCBIfam" id="TIGR00128">
    <property type="entry name" value="fabD"/>
    <property type="match status" value="1"/>
</dbReference>
<feature type="active site" evidence="5">
    <location>
        <position position="90"/>
    </location>
</feature>
<dbReference type="InterPro" id="IPR001227">
    <property type="entry name" value="Ac_transferase_dom_sf"/>
</dbReference>
<keyword evidence="2 4" id="KW-0012">Acyltransferase</keyword>
<reference evidence="9" key="2">
    <citation type="submission" date="2017-05" db="EMBL/GenBank/DDBJ databases">
        <title>Improved OligoMM genomes.</title>
        <authorList>
            <person name="Garzetti D."/>
        </authorList>
    </citation>
    <scope>NUCLEOTIDE SEQUENCE [LARGE SCALE GENOMIC DNA]</scope>
    <source>
        <strain evidence="9">KB18</strain>
    </source>
</reference>
<proteinExistence type="inferred from homology"/>
<keyword evidence="9" id="KW-1185">Reference proteome</keyword>
<dbReference type="KEGG" id="amur:ADH66_00195"/>
<dbReference type="Pfam" id="PF00698">
    <property type="entry name" value="Acyl_transf_1"/>
    <property type="match status" value="1"/>
</dbReference>
<dbReference type="SMART" id="SM00827">
    <property type="entry name" value="PKS_AT"/>
    <property type="match status" value="1"/>
</dbReference>
<dbReference type="InterPro" id="IPR014043">
    <property type="entry name" value="Acyl_transferase_dom"/>
</dbReference>
<dbReference type="EMBL" id="CP021422">
    <property type="protein sequence ID" value="ASB39210.1"/>
    <property type="molecule type" value="Genomic_DNA"/>
</dbReference>
<feature type="domain" description="Malonyl-CoA:ACP transacylase (MAT)" evidence="6">
    <location>
        <begin position="7"/>
        <end position="304"/>
    </location>
</feature>
<dbReference type="Gene3D" id="3.30.70.250">
    <property type="entry name" value="Malonyl-CoA ACP transacylase, ACP-binding"/>
    <property type="match status" value="1"/>
</dbReference>
<name>A0A1Z2XLA1_9FIRM</name>
<protein>
    <recommendedName>
        <fullName evidence="4">Malonyl CoA-acyl carrier protein transacylase</fullName>
        <ecNumber evidence="4">2.3.1.39</ecNumber>
    </recommendedName>
</protein>